<gene>
    <name evidence="1" type="ORF">ALECFALPRED_001183</name>
</gene>
<evidence type="ECO:0000313" key="1">
    <source>
        <dbReference type="EMBL" id="CAF9943741.1"/>
    </source>
</evidence>
<reference evidence="1" key="1">
    <citation type="submission" date="2021-03" db="EMBL/GenBank/DDBJ databases">
        <authorList>
            <person name="Tagirdzhanova G."/>
        </authorList>
    </citation>
    <scope>NUCLEOTIDE SEQUENCE</scope>
</reference>
<organism evidence="1 2">
    <name type="scientific">Alectoria fallacina</name>
    <dbReference type="NCBI Taxonomy" id="1903189"/>
    <lineage>
        <taxon>Eukaryota</taxon>
        <taxon>Fungi</taxon>
        <taxon>Dikarya</taxon>
        <taxon>Ascomycota</taxon>
        <taxon>Pezizomycotina</taxon>
        <taxon>Lecanoromycetes</taxon>
        <taxon>OSLEUM clade</taxon>
        <taxon>Lecanoromycetidae</taxon>
        <taxon>Lecanorales</taxon>
        <taxon>Lecanorineae</taxon>
        <taxon>Parmeliaceae</taxon>
        <taxon>Alectoria</taxon>
    </lineage>
</organism>
<accession>A0A8H3PKC0</accession>
<proteinExistence type="predicted"/>
<dbReference type="AlphaFoldDB" id="A0A8H3PKC0"/>
<evidence type="ECO:0000313" key="2">
    <source>
        <dbReference type="Proteomes" id="UP000664203"/>
    </source>
</evidence>
<protein>
    <submittedName>
        <fullName evidence="1">Uncharacterized protein</fullName>
    </submittedName>
</protein>
<dbReference type="Proteomes" id="UP000664203">
    <property type="component" value="Unassembled WGS sequence"/>
</dbReference>
<keyword evidence="2" id="KW-1185">Reference proteome</keyword>
<comment type="caution">
    <text evidence="1">The sequence shown here is derived from an EMBL/GenBank/DDBJ whole genome shotgun (WGS) entry which is preliminary data.</text>
</comment>
<name>A0A8H3PKC0_9LECA</name>
<dbReference type="OrthoDB" id="2951834at2759"/>
<dbReference type="EMBL" id="CAJPDR010001228">
    <property type="protein sequence ID" value="CAF9943741.1"/>
    <property type="molecule type" value="Genomic_DNA"/>
</dbReference>
<sequence length="220" mass="25009">MPNIFDLPLETRLQIYGEVELLQQEPMSLGKHFTAEAAYRYPPQVLQISHQVSQEAPLAFSATSKRPWKIYVTASADAQLSLPDDLPDDLAQSTHIQFNFDFPHERESLATPAHIHSSLSNLIQSQQRMETLFNAVHQVGCGIDEICRRLAEVPVKRDMEICWSDYGDVTELETKKTVLQPFSMLRNSCSFRLGKALGWQDGSRRELASYLELVTVTSHY</sequence>